<dbReference type="InterPro" id="IPR041583">
    <property type="entry name" value="TetR_C_31"/>
</dbReference>
<dbReference type="Pfam" id="PF00440">
    <property type="entry name" value="TetR_N"/>
    <property type="match status" value="1"/>
</dbReference>
<dbReference type="InterPro" id="IPR050109">
    <property type="entry name" value="HTH-type_TetR-like_transc_reg"/>
</dbReference>
<proteinExistence type="predicted"/>
<comment type="caution">
    <text evidence="6">The sequence shown here is derived from an EMBL/GenBank/DDBJ whole genome shotgun (WGS) entry which is preliminary data.</text>
</comment>
<keyword evidence="1" id="KW-0805">Transcription regulation</keyword>
<feature type="domain" description="HTH tetR-type" evidence="5">
    <location>
        <begin position="21"/>
        <end position="81"/>
    </location>
</feature>
<dbReference type="PANTHER" id="PTHR30055">
    <property type="entry name" value="HTH-TYPE TRANSCRIPTIONAL REGULATOR RUTR"/>
    <property type="match status" value="1"/>
</dbReference>
<dbReference type="PROSITE" id="PS50977">
    <property type="entry name" value="HTH_TETR_2"/>
    <property type="match status" value="1"/>
</dbReference>
<dbReference type="EMBL" id="WHPD01002539">
    <property type="protein sequence ID" value="MPV89346.1"/>
    <property type="molecule type" value="Genomic_DNA"/>
</dbReference>
<dbReference type="PANTHER" id="PTHR30055:SF234">
    <property type="entry name" value="HTH-TYPE TRANSCRIPTIONAL REGULATOR BETI"/>
    <property type="match status" value="1"/>
</dbReference>
<sequence>MVTSGSGAAWGGSRRSHPAYGEGVAAIRAAALAIATERGLHAVTLRAVAERAGVSHGLVRHHFGTRDGLISATVAEAASRTMYLEINDEAPLSSRIDRTLGELRVQYSTMLSEPGTEAIDDVYAQYRAEVGQWLDRHGAAADEDTVLLVVAALDGLALQRLSRGDEVDVDGAFAALSRLIRQLGRND</sequence>
<dbReference type="InterPro" id="IPR036271">
    <property type="entry name" value="Tet_transcr_reg_TetR-rel_C_sf"/>
</dbReference>
<evidence type="ECO:0000256" key="4">
    <source>
        <dbReference type="PROSITE-ProRule" id="PRU00335"/>
    </source>
</evidence>
<keyword evidence="2 4" id="KW-0238">DNA-binding</keyword>
<evidence type="ECO:0000313" key="7">
    <source>
        <dbReference type="Proteomes" id="UP000429644"/>
    </source>
</evidence>
<dbReference type="GO" id="GO:0000976">
    <property type="term" value="F:transcription cis-regulatory region binding"/>
    <property type="evidence" value="ECO:0007669"/>
    <property type="project" value="TreeGrafter"/>
</dbReference>
<evidence type="ECO:0000256" key="3">
    <source>
        <dbReference type="ARBA" id="ARBA00023163"/>
    </source>
</evidence>
<reference evidence="6 7" key="1">
    <citation type="submission" date="2019-10" db="EMBL/GenBank/DDBJ databases">
        <title>Georgenia wutianyii sp. nov. and Georgenia yuyongxinii sp. nov. isolated from plateau pika (Ochotona curzoniae) in the Qinghai-Tibet plateau of China.</title>
        <authorList>
            <person name="Tian Z."/>
        </authorList>
    </citation>
    <scope>NUCLEOTIDE SEQUENCE [LARGE SCALE GENOMIC DNA]</scope>
    <source>
        <strain evidence="6 7">JCM 15130</strain>
    </source>
</reference>
<dbReference type="PRINTS" id="PR00455">
    <property type="entry name" value="HTHTETR"/>
</dbReference>
<keyword evidence="7" id="KW-1185">Reference proteome</keyword>
<evidence type="ECO:0000256" key="2">
    <source>
        <dbReference type="ARBA" id="ARBA00023125"/>
    </source>
</evidence>
<accession>A0A7J9UXK3</accession>
<dbReference type="SUPFAM" id="SSF48498">
    <property type="entry name" value="Tetracyclin repressor-like, C-terminal domain"/>
    <property type="match status" value="1"/>
</dbReference>
<gene>
    <name evidence="6" type="ORF">GB882_11770</name>
</gene>
<protein>
    <submittedName>
        <fullName evidence="6">TetR family transcriptional regulator</fullName>
    </submittedName>
</protein>
<evidence type="ECO:0000313" key="6">
    <source>
        <dbReference type="EMBL" id="MPV89346.1"/>
    </source>
</evidence>
<dbReference type="Pfam" id="PF17940">
    <property type="entry name" value="TetR_C_31"/>
    <property type="match status" value="1"/>
</dbReference>
<dbReference type="Gene3D" id="1.10.357.10">
    <property type="entry name" value="Tetracycline Repressor, domain 2"/>
    <property type="match status" value="1"/>
</dbReference>
<evidence type="ECO:0000259" key="5">
    <source>
        <dbReference type="PROSITE" id="PS50977"/>
    </source>
</evidence>
<dbReference type="InterPro" id="IPR001647">
    <property type="entry name" value="HTH_TetR"/>
</dbReference>
<dbReference type="AlphaFoldDB" id="A0A7J9UXK3"/>
<dbReference type="GO" id="GO:0003700">
    <property type="term" value="F:DNA-binding transcription factor activity"/>
    <property type="evidence" value="ECO:0007669"/>
    <property type="project" value="TreeGrafter"/>
</dbReference>
<evidence type="ECO:0000256" key="1">
    <source>
        <dbReference type="ARBA" id="ARBA00023015"/>
    </source>
</evidence>
<dbReference type="SUPFAM" id="SSF46689">
    <property type="entry name" value="Homeodomain-like"/>
    <property type="match status" value="1"/>
</dbReference>
<name>A0A7J9UXK3_9MICO</name>
<keyword evidence="3" id="KW-0804">Transcription</keyword>
<dbReference type="Proteomes" id="UP000429644">
    <property type="component" value="Unassembled WGS sequence"/>
</dbReference>
<feature type="DNA-binding region" description="H-T-H motif" evidence="4">
    <location>
        <begin position="44"/>
        <end position="63"/>
    </location>
</feature>
<organism evidence="6 7">
    <name type="scientific">Georgenia ruanii</name>
    <dbReference type="NCBI Taxonomy" id="348442"/>
    <lineage>
        <taxon>Bacteria</taxon>
        <taxon>Bacillati</taxon>
        <taxon>Actinomycetota</taxon>
        <taxon>Actinomycetes</taxon>
        <taxon>Micrococcales</taxon>
        <taxon>Bogoriellaceae</taxon>
        <taxon>Georgenia</taxon>
    </lineage>
</organism>
<dbReference type="InterPro" id="IPR009057">
    <property type="entry name" value="Homeodomain-like_sf"/>
</dbReference>